<feature type="compositionally biased region" description="Gly residues" evidence="1">
    <location>
        <begin position="7"/>
        <end position="18"/>
    </location>
</feature>
<accession>A0AAQ3UUW7</accession>
<gene>
    <name evidence="2" type="ORF">U9M48_044363</name>
</gene>
<organism evidence="2 3">
    <name type="scientific">Paspalum notatum var. saurae</name>
    <dbReference type="NCBI Taxonomy" id="547442"/>
    <lineage>
        <taxon>Eukaryota</taxon>
        <taxon>Viridiplantae</taxon>
        <taxon>Streptophyta</taxon>
        <taxon>Embryophyta</taxon>
        <taxon>Tracheophyta</taxon>
        <taxon>Spermatophyta</taxon>
        <taxon>Magnoliopsida</taxon>
        <taxon>Liliopsida</taxon>
        <taxon>Poales</taxon>
        <taxon>Poaceae</taxon>
        <taxon>PACMAD clade</taxon>
        <taxon>Panicoideae</taxon>
        <taxon>Andropogonodae</taxon>
        <taxon>Paspaleae</taxon>
        <taxon>Paspalinae</taxon>
        <taxon>Paspalum</taxon>
    </lineage>
</organism>
<proteinExistence type="predicted"/>
<name>A0AAQ3UUW7_PASNO</name>
<evidence type="ECO:0000313" key="3">
    <source>
        <dbReference type="Proteomes" id="UP001341281"/>
    </source>
</evidence>
<evidence type="ECO:0000313" key="2">
    <source>
        <dbReference type="EMBL" id="WVZ99000.1"/>
    </source>
</evidence>
<dbReference type="Proteomes" id="UP001341281">
    <property type="component" value="Chromosome 10"/>
</dbReference>
<dbReference type="AlphaFoldDB" id="A0AAQ3UUW7"/>
<sequence length="172" mass="17727">MRCGSTSGQGDGFGGGRDSAGPRLVSVGAAPGIRRGLAWATGGVRRGLALLSPRLRIAVAAGGGGGEVLRPRLEEACRYGDMARIQSEAAAVARRRRQPGGVQPRRQVVGHHTVQVVEAQEAAKAQGGAPQAEETTKGAAGSTADVAVRAEKERTKATALRRRNRGTCGPSR</sequence>
<evidence type="ECO:0000256" key="1">
    <source>
        <dbReference type="SAM" id="MobiDB-lite"/>
    </source>
</evidence>
<feature type="region of interest" description="Disordered" evidence="1">
    <location>
        <begin position="1"/>
        <end position="22"/>
    </location>
</feature>
<dbReference type="EMBL" id="CP144754">
    <property type="protein sequence ID" value="WVZ99000.1"/>
    <property type="molecule type" value="Genomic_DNA"/>
</dbReference>
<feature type="region of interest" description="Disordered" evidence="1">
    <location>
        <begin position="120"/>
        <end position="172"/>
    </location>
</feature>
<protein>
    <submittedName>
        <fullName evidence="2">Uncharacterized protein</fullName>
    </submittedName>
</protein>
<reference evidence="2 3" key="1">
    <citation type="submission" date="2024-02" db="EMBL/GenBank/DDBJ databases">
        <title>High-quality chromosome-scale genome assembly of Pensacola bahiagrass (Paspalum notatum Flugge var. saurae).</title>
        <authorList>
            <person name="Vega J.M."/>
            <person name="Podio M."/>
            <person name="Orjuela J."/>
            <person name="Siena L.A."/>
            <person name="Pessino S.C."/>
            <person name="Combes M.C."/>
            <person name="Mariac C."/>
            <person name="Albertini E."/>
            <person name="Pupilli F."/>
            <person name="Ortiz J.P.A."/>
            <person name="Leblanc O."/>
        </authorList>
    </citation>
    <scope>NUCLEOTIDE SEQUENCE [LARGE SCALE GENOMIC DNA]</scope>
    <source>
        <strain evidence="2">R1</strain>
        <tissue evidence="2">Leaf</tissue>
    </source>
</reference>
<keyword evidence="3" id="KW-1185">Reference proteome</keyword>
<feature type="compositionally biased region" description="Low complexity" evidence="1">
    <location>
        <begin position="120"/>
        <end position="133"/>
    </location>
</feature>